<dbReference type="Proteomes" id="UP001469553">
    <property type="component" value="Unassembled WGS sequence"/>
</dbReference>
<evidence type="ECO:0000313" key="2">
    <source>
        <dbReference type="EMBL" id="MEQ2298931.1"/>
    </source>
</evidence>
<dbReference type="InterPro" id="IPR042857">
    <property type="entry name" value="TMEM266"/>
</dbReference>
<feature type="transmembrane region" description="Helical" evidence="1">
    <location>
        <begin position="101"/>
        <end position="127"/>
    </location>
</feature>
<reference evidence="2 3" key="1">
    <citation type="submission" date="2021-06" db="EMBL/GenBank/DDBJ databases">
        <authorList>
            <person name="Palmer J.M."/>
        </authorList>
    </citation>
    <scope>NUCLEOTIDE SEQUENCE [LARGE SCALE GENOMIC DNA]</scope>
    <source>
        <strain evidence="2 3">AS_MEX2019</strain>
        <tissue evidence="2">Muscle</tissue>
    </source>
</reference>
<feature type="transmembrane region" description="Helical" evidence="1">
    <location>
        <begin position="156"/>
        <end position="176"/>
    </location>
</feature>
<comment type="caution">
    <text evidence="2">The sequence shown here is derived from an EMBL/GenBank/DDBJ whole genome shotgun (WGS) entry which is preliminary data.</text>
</comment>
<organism evidence="2 3">
    <name type="scientific">Ameca splendens</name>
    <dbReference type="NCBI Taxonomy" id="208324"/>
    <lineage>
        <taxon>Eukaryota</taxon>
        <taxon>Metazoa</taxon>
        <taxon>Chordata</taxon>
        <taxon>Craniata</taxon>
        <taxon>Vertebrata</taxon>
        <taxon>Euteleostomi</taxon>
        <taxon>Actinopterygii</taxon>
        <taxon>Neopterygii</taxon>
        <taxon>Teleostei</taxon>
        <taxon>Neoteleostei</taxon>
        <taxon>Acanthomorphata</taxon>
        <taxon>Ovalentaria</taxon>
        <taxon>Atherinomorphae</taxon>
        <taxon>Cyprinodontiformes</taxon>
        <taxon>Goodeidae</taxon>
        <taxon>Ameca</taxon>
    </lineage>
</organism>
<keyword evidence="1" id="KW-1133">Transmembrane helix</keyword>
<keyword evidence="1" id="KW-0472">Membrane</keyword>
<proteinExistence type="predicted"/>
<dbReference type="PANTHER" id="PTHR46842">
    <property type="entry name" value="TRANSMEMBRANE PROTEIN 266"/>
    <property type="match status" value="1"/>
</dbReference>
<name>A0ABV0YYQ0_9TELE</name>
<protein>
    <recommendedName>
        <fullName evidence="4">Anoctamin</fullName>
    </recommendedName>
</protein>
<sequence>MSWSVELTDVEEKARSPMLYHKVISGPVQAGGDSNLYKVLSNWLKPCCGRRVALWQVCLLSAGFNCVLVACVILVVLFLSLELLIDTKLLQFSSAFQFATIIHWISLIILSLFFSETVFRIVVLGIWDYIENKVEVSSGAPAKSFTYITMVSFKKYNYFCDFFFYFANNFIFLFCFNKKQNPKNNTKHKLKDRKKKPAVP</sequence>
<evidence type="ECO:0000313" key="3">
    <source>
        <dbReference type="Proteomes" id="UP001469553"/>
    </source>
</evidence>
<keyword evidence="1" id="KW-0812">Transmembrane</keyword>
<evidence type="ECO:0008006" key="4">
    <source>
        <dbReference type="Google" id="ProtNLM"/>
    </source>
</evidence>
<dbReference type="EMBL" id="JAHRIP010047617">
    <property type="protein sequence ID" value="MEQ2298931.1"/>
    <property type="molecule type" value="Genomic_DNA"/>
</dbReference>
<gene>
    <name evidence="2" type="ORF">AMECASPLE_010264</name>
</gene>
<accession>A0ABV0YYQ0</accession>
<feature type="transmembrane region" description="Helical" evidence="1">
    <location>
        <begin position="53"/>
        <end position="81"/>
    </location>
</feature>
<keyword evidence="3" id="KW-1185">Reference proteome</keyword>
<evidence type="ECO:0000256" key="1">
    <source>
        <dbReference type="SAM" id="Phobius"/>
    </source>
</evidence>
<dbReference type="PANTHER" id="PTHR46842:SF1">
    <property type="entry name" value="TRANSMEMBRANE PROTEIN 266"/>
    <property type="match status" value="1"/>
</dbReference>